<gene>
    <name evidence="3" type="ORF">C5746_00425</name>
    <name evidence="4" type="ORF">C5746_42810</name>
</gene>
<dbReference type="EMBL" id="CP027306">
    <property type="protein sequence ID" value="AXE75716.1"/>
    <property type="molecule type" value="Genomic_DNA"/>
</dbReference>
<dbReference type="Proteomes" id="UP000252698">
    <property type="component" value="Chromosome"/>
</dbReference>
<keyword evidence="2" id="KW-1133">Transmembrane helix</keyword>
<sequence length="196" mass="21422">MDGAWKCNYCGTVAPPDAQQCSCCGAWIPPYGEDDDQSPQRPRIPQRPLVPPRRFEDEPPRHTDGPTLPVGTLQGKGTVEGAARNVQLRTEVSGNSSNTTTTIVCNFCVEVRNREGRPVRLVPVEMRGHSFEGAVNEGDWVRAQGQVKRGTLRVKRLHNLTTGAEVSTRSTPVAVIIVAVLLFAGWMVYVIGFAGR</sequence>
<evidence type="ECO:0000313" key="4">
    <source>
        <dbReference type="EMBL" id="AXE82450.1"/>
    </source>
</evidence>
<organism evidence="3 5">
    <name type="scientific">Streptomyces atratus</name>
    <dbReference type="NCBI Taxonomy" id="1893"/>
    <lineage>
        <taxon>Bacteria</taxon>
        <taxon>Bacillati</taxon>
        <taxon>Actinomycetota</taxon>
        <taxon>Actinomycetes</taxon>
        <taxon>Kitasatosporales</taxon>
        <taxon>Streptomycetaceae</taxon>
        <taxon>Streptomyces</taxon>
    </lineage>
</organism>
<feature type="transmembrane region" description="Helical" evidence="2">
    <location>
        <begin position="173"/>
        <end position="194"/>
    </location>
</feature>
<dbReference type="GeneID" id="95524908"/>
<evidence type="ECO:0000256" key="2">
    <source>
        <dbReference type="SAM" id="Phobius"/>
    </source>
</evidence>
<dbReference type="RefSeq" id="WP_114242385.1">
    <property type="nucleotide sequence ID" value="NZ_BMRN01000031.1"/>
</dbReference>
<protein>
    <submittedName>
        <fullName evidence="3">Uncharacterized protein</fullName>
    </submittedName>
</protein>
<reference evidence="3 5" key="1">
    <citation type="journal article" date="2018" name="Front. Microbiol.">
        <title>Genome Sequencing of Streptomyces atratus SCSIOZH16 and Activation Production of Nocardamine via Metabolic Engineering.</title>
        <authorList>
            <person name="Li Y."/>
            <person name="Zhang C."/>
            <person name="Liu C."/>
            <person name="Ju J."/>
            <person name="Ma J."/>
        </authorList>
    </citation>
    <scope>NUCLEOTIDE SEQUENCE [LARGE SCALE GENOMIC DNA]</scope>
    <source>
        <strain evidence="3 5">SCSIO_ZH16</strain>
    </source>
</reference>
<dbReference type="AlphaFoldDB" id="A0A2Z5J5Y8"/>
<name>A0A2Z5J5Y8_STRAR</name>
<evidence type="ECO:0000256" key="1">
    <source>
        <dbReference type="SAM" id="MobiDB-lite"/>
    </source>
</evidence>
<dbReference type="EMBL" id="CP027306">
    <property type="protein sequence ID" value="AXE82450.1"/>
    <property type="molecule type" value="Genomic_DNA"/>
</dbReference>
<dbReference type="KEGG" id="sata:C5746_00425"/>
<feature type="compositionally biased region" description="Basic and acidic residues" evidence="1">
    <location>
        <begin position="53"/>
        <end position="64"/>
    </location>
</feature>
<keyword evidence="2" id="KW-0472">Membrane</keyword>
<evidence type="ECO:0000313" key="5">
    <source>
        <dbReference type="Proteomes" id="UP000252698"/>
    </source>
</evidence>
<dbReference type="KEGG" id="sata:C5746_42810"/>
<accession>A0A2Z5J5Y8</accession>
<keyword evidence="2" id="KW-0812">Transmembrane</keyword>
<feature type="region of interest" description="Disordered" evidence="1">
    <location>
        <begin position="34"/>
        <end position="75"/>
    </location>
</feature>
<proteinExistence type="predicted"/>
<evidence type="ECO:0000313" key="3">
    <source>
        <dbReference type="EMBL" id="AXE75716.1"/>
    </source>
</evidence>